<feature type="signal peptide" evidence="2">
    <location>
        <begin position="1"/>
        <end position="25"/>
    </location>
</feature>
<protein>
    <recommendedName>
        <fullName evidence="5">Competence protein ComEA</fullName>
    </recommendedName>
</protein>
<dbReference type="Gene3D" id="1.10.150.280">
    <property type="entry name" value="AF1531-like domain"/>
    <property type="match status" value="1"/>
</dbReference>
<dbReference type="SUPFAM" id="SSF47781">
    <property type="entry name" value="RuvA domain 2-like"/>
    <property type="match status" value="1"/>
</dbReference>
<dbReference type="InterPro" id="IPR010994">
    <property type="entry name" value="RuvA_2-like"/>
</dbReference>
<dbReference type="GO" id="GO:0015627">
    <property type="term" value="C:type II protein secretion system complex"/>
    <property type="evidence" value="ECO:0007669"/>
    <property type="project" value="TreeGrafter"/>
</dbReference>
<gene>
    <name evidence="3" type="ordered locus">YPA_2647</name>
</gene>
<dbReference type="RefSeq" id="WP_002208637.1">
    <property type="nucleotide sequence ID" value="NC_008150.1"/>
</dbReference>
<dbReference type="Proteomes" id="UP000001971">
    <property type="component" value="Chromosome"/>
</dbReference>
<dbReference type="SMR" id="A0A0E1NZE2"/>
<proteinExistence type="predicted"/>
<dbReference type="InterPro" id="IPR004509">
    <property type="entry name" value="Competence_ComEA_HhH"/>
</dbReference>
<evidence type="ECO:0000256" key="2">
    <source>
        <dbReference type="SAM" id="SignalP"/>
    </source>
</evidence>
<dbReference type="InterPro" id="IPR051675">
    <property type="entry name" value="Endo/Exo/Phosphatase_dom_1"/>
</dbReference>
<evidence type="ECO:0000256" key="1">
    <source>
        <dbReference type="SAM" id="MobiDB-lite"/>
    </source>
</evidence>
<dbReference type="PANTHER" id="PTHR21180:SF32">
    <property type="entry name" value="ENDONUCLEASE_EXONUCLEASE_PHOSPHATASE FAMILY DOMAIN-CONTAINING PROTEIN 1"/>
    <property type="match status" value="1"/>
</dbReference>
<reference evidence="3 4" key="1">
    <citation type="journal article" date="2006" name="J. Bacteriol.">
        <title>Complete genome sequence of Yersinia pestis strains Antiqua and Nepal516: evidence of gene reduction in an emerging pathogen.</title>
        <authorList>
            <person name="Chain P.S."/>
            <person name="Hu P."/>
            <person name="Malfatti S.A."/>
            <person name="Radnedge L."/>
            <person name="Larimer F."/>
            <person name="Vergez L.M."/>
            <person name="Worsham P."/>
            <person name="Chu M.C."/>
            <person name="Andersen G.L."/>
        </authorList>
    </citation>
    <scope>NUCLEOTIDE SEQUENCE [LARGE SCALE GENOMIC DNA]</scope>
    <source>
        <strain evidence="3 4">Antiqua</strain>
    </source>
</reference>
<dbReference type="EMBL" id="CP000308">
    <property type="protein sequence ID" value="ABG14609.1"/>
    <property type="molecule type" value="Genomic_DNA"/>
</dbReference>
<feature type="chain" id="PRO_5010416389" description="Competence protein ComEA" evidence="2">
    <location>
        <begin position="26"/>
        <end position="148"/>
    </location>
</feature>
<dbReference type="GeneID" id="57975559"/>
<dbReference type="NCBIfam" id="TIGR00426">
    <property type="entry name" value="competence protein ComEA helix-hairpin-helix repeat region"/>
    <property type="match status" value="1"/>
</dbReference>
<dbReference type="AlphaFoldDB" id="A0A0E1NZE2"/>
<dbReference type="HOGENOM" id="CLU_052011_3_1_6"/>
<dbReference type="PANTHER" id="PTHR21180">
    <property type="entry name" value="ENDONUCLEASE/EXONUCLEASE/PHOSPHATASE FAMILY DOMAIN-CONTAINING PROTEIN 1"/>
    <property type="match status" value="1"/>
</dbReference>
<accession>A0A0E1NZE2</accession>
<evidence type="ECO:0008006" key="5">
    <source>
        <dbReference type="Google" id="ProtNLM"/>
    </source>
</evidence>
<evidence type="ECO:0000313" key="4">
    <source>
        <dbReference type="Proteomes" id="UP000001971"/>
    </source>
</evidence>
<dbReference type="PATRIC" id="fig|360102.15.peg.1316"/>
<dbReference type="Pfam" id="PF12836">
    <property type="entry name" value="HHH_3"/>
    <property type="match status" value="1"/>
</dbReference>
<sequence length="148" mass="15779" precursor="true">MKFLGKLFAITVLLTGLNIHSFAYAAPAASTDNTQDKVSKKSPNSAADNGAKVKGTPAQSVEKISDNTKNVAADSSVNASDNQQHQININSANAEQLAQFLNGIGRKKAEAIITYREQSGPFTHVDQLLEVPGLGPSFLERNNGKIKL</sequence>
<name>A0A0E1NZE2_YERPA</name>
<organism evidence="3 4">
    <name type="scientific">Yersinia pestis bv. Antiqua (strain Antiqua)</name>
    <dbReference type="NCBI Taxonomy" id="360102"/>
    <lineage>
        <taxon>Bacteria</taxon>
        <taxon>Pseudomonadati</taxon>
        <taxon>Pseudomonadota</taxon>
        <taxon>Gammaproteobacteria</taxon>
        <taxon>Enterobacterales</taxon>
        <taxon>Yersiniaceae</taxon>
        <taxon>Yersinia</taxon>
    </lineage>
</organism>
<dbReference type="GO" id="GO:0015628">
    <property type="term" value="P:protein secretion by the type II secretion system"/>
    <property type="evidence" value="ECO:0007669"/>
    <property type="project" value="TreeGrafter"/>
</dbReference>
<keyword evidence="2" id="KW-0732">Signal</keyword>
<dbReference type="KEGG" id="ypa:YPA_2647"/>
<feature type="region of interest" description="Disordered" evidence="1">
    <location>
        <begin position="30"/>
        <end position="64"/>
    </location>
</feature>
<evidence type="ECO:0000313" key="3">
    <source>
        <dbReference type="EMBL" id="ABG14609.1"/>
    </source>
</evidence>